<dbReference type="STRING" id="282197.SAMN04488517_103378"/>
<organism evidence="1 2">
    <name type="scientific">Jannaschia rubra</name>
    <dbReference type="NCBI Taxonomy" id="282197"/>
    <lineage>
        <taxon>Bacteria</taxon>
        <taxon>Pseudomonadati</taxon>
        <taxon>Pseudomonadota</taxon>
        <taxon>Alphaproteobacteria</taxon>
        <taxon>Rhodobacterales</taxon>
        <taxon>Roseobacteraceae</taxon>
        <taxon>Jannaschia</taxon>
    </lineage>
</organism>
<gene>
    <name evidence="1" type="ORF">JAN5088_02760</name>
</gene>
<evidence type="ECO:0000313" key="2">
    <source>
        <dbReference type="Proteomes" id="UP000048908"/>
    </source>
</evidence>
<dbReference type="RefSeq" id="WP_267885379.1">
    <property type="nucleotide sequence ID" value="NZ_CXPG01000021.1"/>
</dbReference>
<dbReference type="EMBL" id="CXPG01000021">
    <property type="protein sequence ID" value="CTQ33971.1"/>
    <property type="molecule type" value="Genomic_DNA"/>
</dbReference>
<evidence type="ECO:0000313" key="1">
    <source>
        <dbReference type="EMBL" id="CTQ33971.1"/>
    </source>
</evidence>
<protein>
    <submittedName>
        <fullName evidence="1">Uncharacterized protein</fullName>
    </submittedName>
</protein>
<proteinExistence type="predicted"/>
<accession>A0A0M6XUR8</accession>
<dbReference type="AlphaFoldDB" id="A0A0M6XUR8"/>
<name>A0A0M6XUR8_9RHOB</name>
<dbReference type="Proteomes" id="UP000048908">
    <property type="component" value="Unassembled WGS sequence"/>
</dbReference>
<reference evidence="1 2" key="1">
    <citation type="submission" date="2015-07" db="EMBL/GenBank/DDBJ databases">
        <authorList>
            <person name="Noorani M."/>
        </authorList>
    </citation>
    <scope>NUCLEOTIDE SEQUENCE [LARGE SCALE GENOMIC DNA]</scope>
    <source>
        <strain evidence="1 2">CECT 5088</strain>
    </source>
</reference>
<sequence length="44" mass="5269">MRSMTGYAARARDGRRSAIRPADFRRLDLRTIIDRLREQMQTME</sequence>
<keyword evidence="2" id="KW-1185">Reference proteome</keyword>